<dbReference type="OrthoDB" id="783096at2759"/>
<gene>
    <name evidence="3" type="ORF">D9619_006644</name>
</gene>
<evidence type="ECO:0000313" key="3">
    <source>
        <dbReference type="EMBL" id="KAF5316217.1"/>
    </source>
</evidence>
<dbReference type="Pfam" id="PF23153">
    <property type="entry name" value="Aip3p_Bud6_N"/>
    <property type="match status" value="1"/>
</dbReference>
<protein>
    <recommendedName>
        <fullName evidence="2">Aip3p/Bud6 N-terminal domain-containing protein</fullName>
    </recommendedName>
</protein>
<reference evidence="3 4" key="1">
    <citation type="journal article" date="2020" name="ISME J.">
        <title>Uncovering the hidden diversity of litter-decomposition mechanisms in mushroom-forming fungi.</title>
        <authorList>
            <person name="Floudas D."/>
            <person name="Bentzer J."/>
            <person name="Ahren D."/>
            <person name="Johansson T."/>
            <person name="Persson P."/>
            <person name="Tunlid A."/>
        </authorList>
    </citation>
    <scope>NUCLEOTIDE SEQUENCE [LARGE SCALE GENOMIC DNA]</scope>
    <source>
        <strain evidence="3 4">CBS 101986</strain>
    </source>
</reference>
<dbReference type="InterPro" id="IPR056279">
    <property type="entry name" value="Aip3p_Bud6_N"/>
</dbReference>
<proteinExistence type="predicted"/>
<feature type="domain" description="Aip3p/Bud6 N-terminal" evidence="2">
    <location>
        <begin position="43"/>
        <end position="150"/>
    </location>
</feature>
<evidence type="ECO:0000256" key="1">
    <source>
        <dbReference type="SAM" id="MobiDB-lite"/>
    </source>
</evidence>
<keyword evidence="4" id="KW-1185">Reference proteome</keyword>
<name>A0A8H5B461_9AGAR</name>
<feature type="region of interest" description="Disordered" evidence="1">
    <location>
        <begin position="1"/>
        <end position="24"/>
    </location>
</feature>
<dbReference type="EMBL" id="JAACJJ010000042">
    <property type="protein sequence ID" value="KAF5316217.1"/>
    <property type="molecule type" value="Genomic_DNA"/>
</dbReference>
<organism evidence="3 4">
    <name type="scientific">Psilocybe cf. subviscida</name>
    <dbReference type="NCBI Taxonomy" id="2480587"/>
    <lineage>
        <taxon>Eukaryota</taxon>
        <taxon>Fungi</taxon>
        <taxon>Dikarya</taxon>
        <taxon>Basidiomycota</taxon>
        <taxon>Agaricomycotina</taxon>
        <taxon>Agaricomycetes</taxon>
        <taxon>Agaricomycetidae</taxon>
        <taxon>Agaricales</taxon>
        <taxon>Agaricineae</taxon>
        <taxon>Strophariaceae</taxon>
        <taxon>Psilocybe</taxon>
    </lineage>
</organism>
<dbReference type="AlphaFoldDB" id="A0A8H5B461"/>
<sequence length="157" mass="17385">MTTYLSSPPYASSSNSSRDSIPRYSQLRHEGISTGVSPVDVPSAVSTLLASTRSLEKTLELWSRRKASDDDVSDVFVEIGHEFNATINAFGHYGIDLSDIHCIPSELRTVLEQCLAEDPSPAILQRFLPDLRKVLVKLLKGLQCRQSIWRAAVRLNG</sequence>
<comment type="caution">
    <text evidence="3">The sequence shown here is derived from an EMBL/GenBank/DDBJ whole genome shotgun (WGS) entry which is preliminary data.</text>
</comment>
<evidence type="ECO:0000313" key="4">
    <source>
        <dbReference type="Proteomes" id="UP000567179"/>
    </source>
</evidence>
<evidence type="ECO:0000259" key="2">
    <source>
        <dbReference type="Pfam" id="PF23153"/>
    </source>
</evidence>
<dbReference type="Proteomes" id="UP000567179">
    <property type="component" value="Unassembled WGS sequence"/>
</dbReference>
<accession>A0A8H5B461</accession>